<dbReference type="InterPro" id="IPR051825">
    <property type="entry name" value="SRCIN1"/>
</dbReference>
<dbReference type="AlphaFoldDB" id="A0A9P7BQ37"/>
<dbReference type="InterPro" id="IPR005613">
    <property type="entry name" value="AIP3_C"/>
</dbReference>
<dbReference type="GO" id="GO:0005519">
    <property type="term" value="F:cytoskeletal regulatory protein binding"/>
    <property type="evidence" value="ECO:0007669"/>
    <property type="project" value="InterPro"/>
</dbReference>
<evidence type="ECO:0000256" key="2">
    <source>
        <dbReference type="SAM" id="Coils"/>
    </source>
</evidence>
<feature type="domain" description="Actin interacting protein 3 C-terminal" evidence="3">
    <location>
        <begin position="182"/>
        <end position="548"/>
    </location>
</feature>
<protein>
    <recommendedName>
        <fullName evidence="3">Actin interacting protein 3 C-terminal domain-containing protein</fullName>
    </recommendedName>
</protein>
<comment type="caution">
    <text evidence="4">The sequence shown here is derived from an EMBL/GenBank/DDBJ whole genome shotgun (WGS) entry which is preliminary data.</text>
</comment>
<evidence type="ECO:0000313" key="5">
    <source>
        <dbReference type="Proteomes" id="UP000716291"/>
    </source>
</evidence>
<keyword evidence="5" id="KW-1185">Reference proteome</keyword>
<dbReference type="GO" id="GO:0005737">
    <property type="term" value="C:cytoplasm"/>
    <property type="evidence" value="ECO:0007669"/>
    <property type="project" value="TreeGrafter"/>
</dbReference>
<evidence type="ECO:0000259" key="3">
    <source>
        <dbReference type="SMART" id="SM00806"/>
    </source>
</evidence>
<dbReference type="OrthoDB" id="783096at2759"/>
<proteinExistence type="predicted"/>
<feature type="coiled-coil region" evidence="2">
    <location>
        <begin position="289"/>
        <end position="323"/>
    </location>
</feature>
<dbReference type="GO" id="GO:0051286">
    <property type="term" value="C:cell tip"/>
    <property type="evidence" value="ECO:0007669"/>
    <property type="project" value="TreeGrafter"/>
</dbReference>
<dbReference type="InterPro" id="IPR022782">
    <property type="entry name" value="AIP3-like_C"/>
</dbReference>
<keyword evidence="1 2" id="KW-0175">Coiled coil</keyword>
<dbReference type="EMBL" id="JAANQT010001232">
    <property type="protein sequence ID" value="KAG1305996.1"/>
    <property type="molecule type" value="Genomic_DNA"/>
</dbReference>
<organism evidence="4 5">
    <name type="scientific">Rhizopus oryzae</name>
    <name type="common">Mucormycosis agent</name>
    <name type="synonym">Rhizopus arrhizus var. delemar</name>
    <dbReference type="NCBI Taxonomy" id="64495"/>
    <lineage>
        <taxon>Eukaryota</taxon>
        <taxon>Fungi</taxon>
        <taxon>Fungi incertae sedis</taxon>
        <taxon>Mucoromycota</taxon>
        <taxon>Mucoromycotina</taxon>
        <taxon>Mucoromycetes</taxon>
        <taxon>Mucorales</taxon>
        <taxon>Mucorineae</taxon>
        <taxon>Rhizopodaceae</taxon>
        <taxon>Rhizopus</taxon>
    </lineage>
</organism>
<dbReference type="PANTHER" id="PTHR22741:SF10">
    <property type="entry name" value="COILED-COIL DOMAIN-CONTAINING PROTEIN CG32809"/>
    <property type="match status" value="1"/>
</dbReference>
<dbReference type="Pfam" id="PF23153">
    <property type="entry name" value="Aip3p_Bud6_N"/>
    <property type="match status" value="1"/>
</dbReference>
<dbReference type="Pfam" id="PF03915">
    <property type="entry name" value="AIP3"/>
    <property type="match status" value="1"/>
</dbReference>
<evidence type="ECO:0000313" key="4">
    <source>
        <dbReference type="EMBL" id="KAG1305996.1"/>
    </source>
</evidence>
<dbReference type="PANTHER" id="PTHR22741">
    <property type="entry name" value="P140CAP/SNIP-RELATED"/>
    <property type="match status" value="1"/>
</dbReference>
<reference evidence="4" key="1">
    <citation type="journal article" date="2020" name="Microb. Genom.">
        <title>Genetic diversity of clinical and environmental Mucorales isolates obtained from an investigation of mucormycosis cases among solid organ transplant recipients.</title>
        <authorList>
            <person name="Nguyen M.H."/>
            <person name="Kaul D."/>
            <person name="Muto C."/>
            <person name="Cheng S.J."/>
            <person name="Richter R.A."/>
            <person name="Bruno V.M."/>
            <person name="Liu G."/>
            <person name="Beyhan S."/>
            <person name="Sundermann A.J."/>
            <person name="Mounaud S."/>
            <person name="Pasculle A.W."/>
            <person name="Nierman W.C."/>
            <person name="Driscoll E."/>
            <person name="Cumbie R."/>
            <person name="Clancy C.J."/>
            <person name="Dupont C.L."/>
        </authorList>
    </citation>
    <scope>NUCLEOTIDE SEQUENCE</scope>
    <source>
        <strain evidence="4">GL11</strain>
    </source>
</reference>
<dbReference type="GO" id="GO:0030010">
    <property type="term" value="P:establishment of cell polarity"/>
    <property type="evidence" value="ECO:0007669"/>
    <property type="project" value="TreeGrafter"/>
</dbReference>
<evidence type="ECO:0000256" key="1">
    <source>
        <dbReference type="ARBA" id="ARBA00023054"/>
    </source>
</evidence>
<accession>A0A9P7BQ37</accession>
<dbReference type="InterPro" id="IPR056279">
    <property type="entry name" value="Aip3p_Bud6_N"/>
</dbReference>
<name>A0A9P7BQ37_RHIOR</name>
<feature type="coiled-coil region" evidence="2">
    <location>
        <begin position="352"/>
        <end position="427"/>
    </location>
</feature>
<dbReference type="Proteomes" id="UP000716291">
    <property type="component" value="Unassembled WGS sequence"/>
</dbReference>
<gene>
    <name evidence="4" type="ORF">G6F64_007937</name>
</gene>
<sequence>MSSSVVTEIEQDVSKLLQATKKLLESLTAWSINEASTEDVYREYNSLQTYFTQIARVFERMLLPIGDMHHLPDDLHDCLKSILSNTPSSEALEEQLPLIKKSILNLLQSIKQKQISLREQAEPKMLSPAASQIDLNDPSTKQVMETLASQDNLVERSSVRSNRNQMTVENMKQAESNVLELYLKRKERIKKVIVKEQELSLSSIRQLFDYHFDVVPGSVVYILDAHSNIEYELESMSDVQPYSILSIKDISSTTELQMLMNEMKPTLEEAIRQALNGWKKQETQRVKGQVNNSQEIETLRKELNALRQTHETYRQEANQVIQDLREKVNPRIEIEEAKEITQTAAYLITQRLETLQDDVDQLKQDITQKRCRPSKSRLNHCTSESQRLQKEMDELRSRIRTLKPIWKQMWESELQKIVQEQQFLKDQEGLLGDLKEDHRAIVYVLDQASQISEIHERKKQQEGQTGFKVPTAEGFEGMASVMKEVSAIHVDHDRRLRALDQAEKTRSKALSKSIDTFERELTDFVCLKKLKKIGGAEEVDKQREKKDKEIMKQIFTNDQMI</sequence>
<dbReference type="SMART" id="SM00806">
    <property type="entry name" value="AIP3"/>
    <property type="match status" value="1"/>
</dbReference>
<dbReference type="Gene3D" id="1.20.58.1540">
    <property type="entry name" value="Actin interacting protein 3, C-terminal domain"/>
    <property type="match status" value="1"/>
</dbReference>